<feature type="non-terminal residue" evidence="1">
    <location>
        <position position="1"/>
    </location>
</feature>
<gene>
    <name evidence="1" type="ORF">P691DRAFT_645881</name>
</gene>
<feature type="non-terminal residue" evidence="1">
    <location>
        <position position="173"/>
    </location>
</feature>
<evidence type="ECO:0000313" key="2">
    <source>
        <dbReference type="Proteomes" id="UP000807342"/>
    </source>
</evidence>
<proteinExistence type="predicted"/>
<dbReference type="Proteomes" id="UP000807342">
    <property type="component" value="Unassembled WGS sequence"/>
</dbReference>
<comment type="caution">
    <text evidence="1">The sequence shown here is derived from an EMBL/GenBank/DDBJ whole genome shotgun (WGS) entry which is preliminary data.</text>
</comment>
<name>A0A9P6BV82_9AGAR</name>
<keyword evidence="2" id="KW-1185">Reference proteome</keyword>
<organism evidence="1 2">
    <name type="scientific">Macrolepiota fuliginosa MF-IS2</name>
    <dbReference type="NCBI Taxonomy" id="1400762"/>
    <lineage>
        <taxon>Eukaryota</taxon>
        <taxon>Fungi</taxon>
        <taxon>Dikarya</taxon>
        <taxon>Basidiomycota</taxon>
        <taxon>Agaricomycotina</taxon>
        <taxon>Agaricomycetes</taxon>
        <taxon>Agaricomycetidae</taxon>
        <taxon>Agaricales</taxon>
        <taxon>Agaricineae</taxon>
        <taxon>Agaricaceae</taxon>
        <taxon>Macrolepiota</taxon>
    </lineage>
</organism>
<reference evidence="1" key="1">
    <citation type="submission" date="2020-11" db="EMBL/GenBank/DDBJ databases">
        <authorList>
            <consortium name="DOE Joint Genome Institute"/>
            <person name="Ahrendt S."/>
            <person name="Riley R."/>
            <person name="Andreopoulos W."/>
            <person name="Labutti K."/>
            <person name="Pangilinan J."/>
            <person name="Ruiz-Duenas F.J."/>
            <person name="Barrasa J.M."/>
            <person name="Sanchez-Garcia M."/>
            <person name="Camarero S."/>
            <person name="Miyauchi S."/>
            <person name="Serrano A."/>
            <person name="Linde D."/>
            <person name="Babiker R."/>
            <person name="Drula E."/>
            <person name="Ayuso-Fernandez I."/>
            <person name="Pacheco R."/>
            <person name="Padilla G."/>
            <person name="Ferreira P."/>
            <person name="Barriuso J."/>
            <person name="Kellner H."/>
            <person name="Castanera R."/>
            <person name="Alfaro M."/>
            <person name="Ramirez L."/>
            <person name="Pisabarro A.G."/>
            <person name="Kuo A."/>
            <person name="Tritt A."/>
            <person name="Lipzen A."/>
            <person name="He G."/>
            <person name="Yan M."/>
            <person name="Ng V."/>
            <person name="Cullen D."/>
            <person name="Martin F."/>
            <person name="Rosso M.-N."/>
            <person name="Henrissat B."/>
            <person name="Hibbett D."/>
            <person name="Martinez A.T."/>
            <person name="Grigoriev I.V."/>
        </authorList>
    </citation>
    <scope>NUCLEOTIDE SEQUENCE</scope>
    <source>
        <strain evidence="1">MF-IS2</strain>
    </source>
</reference>
<accession>A0A9P6BV82</accession>
<dbReference type="EMBL" id="MU154322">
    <property type="protein sequence ID" value="KAF9439434.1"/>
    <property type="molecule type" value="Genomic_DNA"/>
</dbReference>
<evidence type="ECO:0000313" key="1">
    <source>
        <dbReference type="EMBL" id="KAF9439434.1"/>
    </source>
</evidence>
<dbReference type="OrthoDB" id="3010827at2759"/>
<protein>
    <submittedName>
        <fullName evidence="1">Uncharacterized protein</fullName>
    </submittedName>
</protein>
<dbReference type="AlphaFoldDB" id="A0A9P6BV82"/>
<sequence length="173" mass="18345">HPRSLALLPDAQRIKVKGSLVKADSRLSELSETFDACAPEAQPGNCLLDLFENRVQFFDAPPSKEEEAYSNHMDDLDHALDQATHDPSVAVCATDASLPLHGNFQAVLAAQIHVGGALVYAMCCPVGCVLAPDAEQAAIQLALCKATTLHGCESILVFTNSLASARHAVDPSI</sequence>